<evidence type="ECO:0000256" key="4">
    <source>
        <dbReference type="ARBA" id="ARBA00022723"/>
    </source>
</evidence>
<evidence type="ECO:0000256" key="5">
    <source>
        <dbReference type="ARBA" id="ARBA00022801"/>
    </source>
</evidence>
<dbReference type="Pfam" id="PF00459">
    <property type="entry name" value="Inositol_P"/>
    <property type="match status" value="1"/>
</dbReference>
<dbReference type="PANTHER" id="PTHR20854:SF4">
    <property type="entry name" value="INOSITOL-1-MONOPHOSPHATASE-RELATED"/>
    <property type="match status" value="1"/>
</dbReference>
<comment type="catalytic activity">
    <reaction evidence="1">
        <text>a myo-inositol phosphate + H2O = myo-inositol + phosphate</text>
        <dbReference type="Rhea" id="RHEA:24056"/>
        <dbReference type="ChEBI" id="CHEBI:15377"/>
        <dbReference type="ChEBI" id="CHEBI:17268"/>
        <dbReference type="ChEBI" id="CHEBI:43474"/>
        <dbReference type="ChEBI" id="CHEBI:84139"/>
        <dbReference type="EC" id="3.1.3.25"/>
    </reaction>
</comment>
<evidence type="ECO:0000256" key="3">
    <source>
        <dbReference type="ARBA" id="ARBA00013106"/>
    </source>
</evidence>
<dbReference type="InterPro" id="IPR020550">
    <property type="entry name" value="Inositol_monophosphatase_CS"/>
</dbReference>
<dbReference type="GO" id="GO:0006020">
    <property type="term" value="P:inositol metabolic process"/>
    <property type="evidence" value="ECO:0007669"/>
    <property type="project" value="TreeGrafter"/>
</dbReference>
<evidence type="ECO:0000256" key="7">
    <source>
        <dbReference type="PIRSR" id="PIRSR600760-2"/>
    </source>
</evidence>
<dbReference type="FunFam" id="3.30.540.10:FF:000003">
    <property type="entry name" value="Inositol-1-monophosphatase"/>
    <property type="match status" value="1"/>
</dbReference>
<dbReference type="Proteomes" id="UP000198897">
    <property type="component" value="Unassembled WGS sequence"/>
</dbReference>
<dbReference type="GO" id="GO:0046872">
    <property type="term" value="F:metal ion binding"/>
    <property type="evidence" value="ECO:0007669"/>
    <property type="project" value="UniProtKB-KW"/>
</dbReference>
<dbReference type="AlphaFoldDB" id="A0A1I2MVX5"/>
<dbReference type="CDD" id="cd01637">
    <property type="entry name" value="IMPase_like"/>
    <property type="match status" value="1"/>
</dbReference>
<keyword evidence="5" id="KW-0378">Hydrolase</keyword>
<feature type="binding site" evidence="7">
    <location>
        <position position="92"/>
    </location>
    <ligand>
        <name>Mg(2+)</name>
        <dbReference type="ChEBI" id="CHEBI:18420"/>
        <label>1</label>
        <note>catalytic</note>
    </ligand>
</feature>
<feature type="binding site" evidence="7">
    <location>
        <position position="91"/>
    </location>
    <ligand>
        <name>Mg(2+)</name>
        <dbReference type="ChEBI" id="CHEBI:18420"/>
        <label>1</label>
        <note>catalytic</note>
    </ligand>
</feature>
<dbReference type="PANTHER" id="PTHR20854">
    <property type="entry name" value="INOSITOL MONOPHOSPHATASE"/>
    <property type="match status" value="1"/>
</dbReference>
<dbReference type="GO" id="GO:0007165">
    <property type="term" value="P:signal transduction"/>
    <property type="evidence" value="ECO:0007669"/>
    <property type="project" value="TreeGrafter"/>
</dbReference>
<evidence type="ECO:0000256" key="6">
    <source>
        <dbReference type="ARBA" id="ARBA00022842"/>
    </source>
</evidence>
<evidence type="ECO:0000313" key="9">
    <source>
        <dbReference type="Proteomes" id="UP000198897"/>
    </source>
</evidence>
<gene>
    <name evidence="8" type="ORF">SAMN05216353_11557</name>
</gene>
<protein>
    <recommendedName>
        <fullName evidence="3">inositol-phosphate phosphatase</fullName>
        <ecNumber evidence="3">3.1.3.25</ecNumber>
    </recommendedName>
</protein>
<accession>A0A1I2MVX5</accession>
<dbReference type="OrthoDB" id="9772456at2"/>
<name>A0A1I2MVX5_9BACI</name>
<reference evidence="9" key="1">
    <citation type="submission" date="2016-10" db="EMBL/GenBank/DDBJ databases">
        <authorList>
            <person name="Varghese N."/>
            <person name="Submissions S."/>
        </authorList>
    </citation>
    <scope>NUCLEOTIDE SEQUENCE [LARGE SCALE GENOMIC DNA]</scope>
    <source>
        <strain evidence="9">FP5</strain>
    </source>
</reference>
<keyword evidence="9" id="KW-1185">Reference proteome</keyword>
<dbReference type="SUPFAM" id="SSF56655">
    <property type="entry name" value="Carbohydrate phosphatase"/>
    <property type="match status" value="1"/>
</dbReference>
<dbReference type="GO" id="GO:0046854">
    <property type="term" value="P:phosphatidylinositol phosphate biosynthetic process"/>
    <property type="evidence" value="ECO:0007669"/>
    <property type="project" value="InterPro"/>
</dbReference>
<organism evidence="8 9">
    <name type="scientific">Halobacillus alkaliphilus</name>
    <dbReference type="NCBI Taxonomy" id="396056"/>
    <lineage>
        <taxon>Bacteria</taxon>
        <taxon>Bacillati</taxon>
        <taxon>Bacillota</taxon>
        <taxon>Bacilli</taxon>
        <taxon>Bacillales</taxon>
        <taxon>Bacillaceae</taxon>
        <taxon>Halobacillus</taxon>
    </lineage>
</organism>
<evidence type="ECO:0000256" key="1">
    <source>
        <dbReference type="ARBA" id="ARBA00001033"/>
    </source>
</evidence>
<dbReference type="PROSITE" id="PS00629">
    <property type="entry name" value="IMP_1"/>
    <property type="match status" value="1"/>
</dbReference>
<feature type="binding site" evidence="7">
    <location>
        <position position="89"/>
    </location>
    <ligand>
        <name>Mg(2+)</name>
        <dbReference type="ChEBI" id="CHEBI:18420"/>
        <label>1</label>
        <note>catalytic</note>
    </ligand>
</feature>
<sequence>MDIKRKEELFEQAKQWILEAGSHIRDHIDAPRSIQTKSNPNDLVTEMDQKTEQFFADKIRSSYPDHLLLGEEGFGDSLEDLKGTVWIVDPIDGTMNFVHQKRNFAISIGIYEDGVGEIGFIYNVMEDVLYSVKRGQGVFKNEKQLPNLNDSRPLKESILTLNTTWLIPENPHVEHESIQELVKTIRSTRSYGSAALEFAFVAEGIVDGYLTMSLMPWDYAAGAIMVEEVGGTVTRADKGELDLLNSTTVLACRSNIYDEIIDDYVQLKTKESDR</sequence>
<dbReference type="PROSITE" id="PS00630">
    <property type="entry name" value="IMP_2"/>
    <property type="match status" value="1"/>
</dbReference>
<evidence type="ECO:0000313" key="8">
    <source>
        <dbReference type="EMBL" id="SFF95040.1"/>
    </source>
</evidence>
<dbReference type="Gene3D" id="3.40.190.80">
    <property type="match status" value="1"/>
</dbReference>
<evidence type="ECO:0000256" key="2">
    <source>
        <dbReference type="ARBA" id="ARBA00001946"/>
    </source>
</evidence>
<feature type="binding site" evidence="7">
    <location>
        <position position="218"/>
    </location>
    <ligand>
        <name>Mg(2+)</name>
        <dbReference type="ChEBI" id="CHEBI:18420"/>
        <label>1</label>
        <note>catalytic</note>
    </ligand>
</feature>
<dbReference type="Gene3D" id="3.30.540.10">
    <property type="entry name" value="Fructose-1,6-Bisphosphatase, subunit A, domain 1"/>
    <property type="match status" value="1"/>
</dbReference>
<dbReference type="GO" id="GO:0008934">
    <property type="term" value="F:inositol monophosphate 1-phosphatase activity"/>
    <property type="evidence" value="ECO:0007669"/>
    <property type="project" value="TreeGrafter"/>
</dbReference>
<comment type="cofactor">
    <cofactor evidence="2 7">
        <name>Mg(2+)</name>
        <dbReference type="ChEBI" id="CHEBI:18420"/>
    </cofactor>
</comment>
<proteinExistence type="predicted"/>
<dbReference type="RefSeq" id="WP_089751933.1">
    <property type="nucleotide sequence ID" value="NZ_FOOG01000015.1"/>
</dbReference>
<feature type="binding site" evidence="7">
    <location>
        <position position="71"/>
    </location>
    <ligand>
        <name>Mg(2+)</name>
        <dbReference type="ChEBI" id="CHEBI:18420"/>
        <label>1</label>
        <note>catalytic</note>
    </ligand>
</feature>
<dbReference type="InterPro" id="IPR020583">
    <property type="entry name" value="Inositol_monoP_metal-BS"/>
</dbReference>
<dbReference type="InterPro" id="IPR000760">
    <property type="entry name" value="Inositol_monophosphatase-like"/>
</dbReference>
<dbReference type="EMBL" id="FOOG01000015">
    <property type="protein sequence ID" value="SFF95040.1"/>
    <property type="molecule type" value="Genomic_DNA"/>
</dbReference>
<keyword evidence="4 7" id="KW-0479">Metal-binding</keyword>
<dbReference type="EC" id="3.1.3.25" evidence="3"/>
<dbReference type="PRINTS" id="PR00377">
    <property type="entry name" value="IMPHPHTASES"/>
</dbReference>
<keyword evidence="6 7" id="KW-0460">Magnesium</keyword>